<keyword evidence="6 7" id="KW-0012">Acyltransferase</keyword>
<dbReference type="PROSITE" id="PS50216">
    <property type="entry name" value="DHHC"/>
    <property type="match status" value="1"/>
</dbReference>
<evidence type="ECO:0000256" key="1">
    <source>
        <dbReference type="ARBA" id="ARBA00004141"/>
    </source>
</evidence>
<keyword evidence="4 7" id="KW-1133">Transmembrane helix</keyword>
<comment type="caution">
    <text evidence="9">The sequence shown here is derived from an EMBL/GenBank/DDBJ whole genome shotgun (WGS) entry which is preliminary data.</text>
</comment>
<sequence length="282" mass="31495">MKSVWRGRALAVASHLLIWVFVAFNYVQHAVWRSPPWSVGVFASSHLLLALFALSWWQVTFSRAQGPPQAWYDSVNPMAEVCKRTGVSLPPRARLWDDELVLGFDHFCGWLGVPIGLHNRKFFVLLLLYGSLLTAVGGSLSLHDYLVKSSATPLLPSAGGRGGGEDGHPSLMSSVMVFVSPALFLYSLYSGAGQLRQLSLEVYTTLFDMATCVVLFVFLVYHVRLVLRNGTTIDPITSRWDVGRRANWEQVFGHKAIWWLVPLRGSGPTVDGVNWPERLERI</sequence>
<dbReference type="InterPro" id="IPR039859">
    <property type="entry name" value="PFA4/ZDH16/20/ERF2-like"/>
</dbReference>
<evidence type="ECO:0000313" key="10">
    <source>
        <dbReference type="Proteomes" id="UP000037460"/>
    </source>
</evidence>
<reference evidence="10" key="1">
    <citation type="journal article" date="2015" name="PLoS Genet.">
        <title>Genome Sequence and Transcriptome Analyses of Chrysochromulina tobin: Metabolic Tools for Enhanced Algal Fitness in the Prominent Order Prymnesiales (Haptophyceae).</title>
        <authorList>
            <person name="Hovde B.T."/>
            <person name="Deodato C.R."/>
            <person name="Hunsperger H.M."/>
            <person name="Ryken S.A."/>
            <person name="Yost W."/>
            <person name="Jha R.K."/>
            <person name="Patterson J."/>
            <person name="Monnat R.J. Jr."/>
            <person name="Barlow S.B."/>
            <person name="Starkenburg S.R."/>
            <person name="Cattolico R.A."/>
        </authorList>
    </citation>
    <scope>NUCLEOTIDE SEQUENCE</scope>
    <source>
        <strain evidence="10">CCMP291</strain>
    </source>
</reference>
<evidence type="ECO:0000256" key="7">
    <source>
        <dbReference type="RuleBase" id="RU079119"/>
    </source>
</evidence>
<gene>
    <name evidence="9" type="ORF">Ctob_000963</name>
</gene>
<keyword evidence="3 7" id="KW-0812">Transmembrane</keyword>
<dbReference type="EMBL" id="JWZX01003346">
    <property type="protein sequence ID" value="KOO21652.1"/>
    <property type="molecule type" value="Genomic_DNA"/>
</dbReference>
<feature type="transmembrane region" description="Helical" evidence="7">
    <location>
        <begin position="171"/>
        <end position="189"/>
    </location>
</feature>
<dbReference type="Pfam" id="PF01529">
    <property type="entry name" value="DHHC"/>
    <property type="match status" value="1"/>
</dbReference>
<dbReference type="EC" id="2.3.1.225" evidence="7"/>
<dbReference type="GO" id="GO:0016020">
    <property type="term" value="C:membrane"/>
    <property type="evidence" value="ECO:0007669"/>
    <property type="project" value="UniProtKB-SubCell"/>
</dbReference>
<dbReference type="GO" id="GO:0019706">
    <property type="term" value="F:protein-cysteine S-palmitoyltransferase activity"/>
    <property type="evidence" value="ECO:0007669"/>
    <property type="project" value="UniProtKB-EC"/>
</dbReference>
<dbReference type="AlphaFoldDB" id="A0A0M0J5P5"/>
<keyword evidence="2 7" id="KW-0808">Transferase</keyword>
<accession>A0A0M0J5P5</accession>
<evidence type="ECO:0000256" key="4">
    <source>
        <dbReference type="ARBA" id="ARBA00022989"/>
    </source>
</evidence>
<evidence type="ECO:0000256" key="2">
    <source>
        <dbReference type="ARBA" id="ARBA00022679"/>
    </source>
</evidence>
<comment type="subcellular location">
    <subcellularLocation>
        <location evidence="1">Membrane</location>
        <topology evidence="1">Multi-pass membrane protein</topology>
    </subcellularLocation>
</comment>
<dbReference type="PANTHER" id="PTHR12246">
    <property type="entry name" value="PALMITOYLTRANSFERASE ZDHHC16"/>
    <property type="match status" value="1"/>
</dbReference>
<name>A0A0M0J5P5_9EUKA</name>
<comment type="domain">
    <text evidence="7">The DHHC domain is required for palmitoyltransferase activity.</text>
</comment>
<organism evidence="9 10">
    <name type="scientific">Chrysochromulina tobinii</name>
    <dbReference type="NCBI Taxonomy" id="1460289"/>
    <lineage>
        <taxon>Eukaryota</taxon>
        <taxon>Haptista</taxon>
        <taxon>Haptophyta</taxon>
        <taxon>Prymnesiophyceae</taxon>
        <taxon>Prymnesiales</taxon>
        <taxon>Chrysochromulinaceae</taxon>
        <taxon>Chrysochromulina</taxon>
    </lineage>
</organism>
<evidence type="ECO:0000259" key="8">
    <source>
        <dbReference type="Pfam" id="PF01529"/>
    </source>
</evidence>
<protein>
    <recommendedName>
        <fullName evidence="7">Palmitoyltransferase</fullName>
        <ecNumber evidence="7">2.3.1.225</ecNumber>
    </recommendedName>
</protein>
<evidence type="ECO:0000256" key="3">
    <source>
        <dbReference type="ARBA" id="ARBA00022692"/>
    </source>
</evidence>
<feature type="domain" description="Palmitoyltransferase DHHC" evidence="8">
    <location>
        <begin position="80"/>
        <end position="144"/>
    </location>
</feature>
<proteinExistence type="inferred from homology"/>
<feature type="transmembrane region" description="Helical" evidence="7">
    <location>
        <begin position="9"/>
        <end position="27"/>
    </location>
</feature>
<evidence type="ECO:0000256" key="6">
    <source>
        <dbReference type="ARBA" id="ARBA00023315"/>
    </source>
</evidence>
<keyword evidence="10" id="KW-1185">Reference proteome</keyword>
<dbReference type="InterPro" id="IPR001594">
    <property type="entry name" value="Palmitoyltrfase_DHHC"/>
</dbReference>
<feature type="transmembrane region" description="Helical" evidence="7">
    <location>
        <begin position="122"/>
        <end position="142"/>
    </location>
</feature>
<evidence type="ECO:0000256" key="5">
    <source>
        <dbReference type="ARBA" id="ARBA00023136"/>
    </source>
</evidence>
<comment type="catalytic activity">
    <reaction evidence="7">
        <text>L-cysteinyl-[protein] + hexadecanoyl-CoA = S-hexadecanoyl-L-cysteinyl-[protein] + CoA</text>
        <dbReference type="Rhea" id="RHEA:36683"/>
        <dbReference type="Rhea" id="RHEA-COMP:10131"/>
        <dbReference type="Rhea" id="RHEA-COMP:11032"/>
        <dbReference type="ChEBI" id="CHEBI:29950"/>
        <dbReference type="ChEBI" id="CHEBI:57287"/>
        <dbReference type="ChEBI" id="CHEBI:57379"/>
        <dbReference type="ChEBI" id="CHEBI:74151"/>
        <dbReference type="EC" id="2.3.1.225"/>
    </reaction>
</comment>
<feature type="transmembrane region" description="Helical" evidence="7">
    <location>
        <begin position="39"/>
        <end position="57"/>
    </location>
</feature>
<evidence type="ECO:0000313" key="9">
    <source>
        <dbReference type="EMBL" id="KOO21652.1"/>
    </source>
</evidence>
<keyword evidence="5 7" id="KW-0472">Membrane</keyword>
<comment type="similarity">
    <text evidence="7">Belongs to the DHHC palmitoyltransferase family.</text>
</comment>
<dbReference type="Proteomes" id="UP000037460">
    <property type="component" value="Unassembled WGS sequence"/>
</dbReference>
<feature type="transmembrane region" description="Helical" evidence="7">
    <location>
        <begin position="201"/>
        <end position="221"/>
    </location>
</feature>
<dbReference type="OrthoDB" id="331948at2759"/>